<dbReference type="SUPFAM" id="SSF52540">
    <property type="entry name" value="P-loop containing nucleoside triphosphate hydrolases"/>
    <property type="match status" value="1"/>
</dbReference>
<dbReference type="InterPro" id="IPR055180">
    <property type="entry name" value="HsdR_RecA-like_helicase_dom_2"/>
</dbReference>
<name>D9PL36_9ZZZZ</name>
<keyword evidence="1" id="KW-0680">Restriction system</keyword>
<dbReference type="InterPro" id="IPR051268">
    <property type="entry name" value="Type-I_R_enzyme_R_subunit"/>
</dbReference>
<dbReference type="Pfam" id="PF18766">
    <property type="entry name" value="SWI2_SNF2"/>
    <property type="match status" value="1"/>
</dbReference>
<organism evidence="4">
    <name type="scientific">sediment metagenome</name>
    <dbReference type="NCBI Taxonomy" id="749907"/>
    <lineage>
        <taxon>unclassified sequences</taxon>
        <taxon>metagenomes</taxon>
        <taxon>ecological metagenomes</taxon>
    </lineage>
</organism>
<dbReference type="Gene3D" id="3.40.50.300">
    <property type="entry name" value="P-loop containing nucleotide triphosphate hydrolases"/>
    <property type="match status" value="2"/>
</dbReference>
<dbReference type="PANTHER" id="PTHR30195">
    <property type="entry name" value="TYPE I SITE-SPECIFIC DEOXYRIBONUCLEASE PROTEIN SUBUNIT M AND R"/>
    <property type="match status" value="1"/>
</dbReference>
<dbReference type="GO" id="GO:0009307">
    <property type="term" value="P:DNA restriction-modification system"/>
    <property type="evidence" value="ECO:0007669"/>
    <property type="project" value="UniProtKB-KW"/>
</dbReference>
<dbReference type="PANTHER" id="PTHR30195:SF16">
    <property type="entry name" value="TYPE I RESTRICTION ENZYME ENDONUCLEASE SUBUNIT"/>
    <property type="match status" value="1"/>
</dbReference>
<dbReference type="AlphaFoldDB" id="D9PL36"/>
<comment type="caution">
    <text evidence="4">The sequence shown here is derived from an EMBL/GenBank/DDBJ whole genome shotgun (WGS) entry which is preliminary data.</text>
</comment>
<protein>
    <submittedName>
        <fullName evidence="4">Type I site-specific deoxyribonuclease, HsdR family</fullName>
    </submittedName>
</protein>
<feature type="domain" description="SWI2/SNF2 ATPase" evidence="2">
    <location>
        <begin position="1"/>
        <end position="97"/>
    </location>
</feature>
<accession>D9PL36</accession>
<evidence type="ECO:0000256" key="1">
    <source>
        <dbReference type="ARBA" id="ARBA00022747"/>
    </source>
</evidence>
<feature type="non-terminal residue" evidence="4">
    <location>
        <position position="360"/>
    </location>
</feature>
<dbReference type="CDD" id="cd18800">
    <property type="entry name" value="SF2_C_EcoR124I-like"/>
    <property type="match status" value="1"/>
</dbReference>
<dbReference type="EMBL" id="ADZX01000681">
    <property type="protein sequence ID" value="EFK95724.1"/>
    <property type="molecule type" value="Genomic_DNA"/>
</dbReference>
<gene>
    <name evidence="4" type="ORF">LDC_2259</name>
</gene>
<dbReference type="InterPro" id="IPR027417">
    <property type="entry name" value="P-loop_NTPase"/>
</dbReference>
<sequence>MIFDECHRSQFGDMHRAITKTFKNYHLFGFTGTPIFAVNSSFGRHVDLRTTEQAFGEKLHTYTIVDAINDKNVLPFKVDYVSTMKEKENIDDKEVSNIDREKALLAPERVSNIVSYIREHFDQKTKRNSFYKIQDRRLAGFNSIFAVSSIDAAKTYYLEFKKQLENEPSDKKLKVATIFSFGANDEDADGMIDENSEDTSGLDVSSRDFLDGAIADYNKMFETSYDTSLDKFQNYYKDVSERVKKREIDILIVVNMFLTGFDATTLNTLWVDKNLRSHGLLQAYSRTNRILNSVKTFGNIVCFRNLEEATNKSIALFGDKEASGIVLLKAYEDYYNGYKDGDKEVRGYKSLIDELLEKFP</sequence>
<proteinExistence type="predicted"/>
<dbReference type="Gene3D" id="1.20.58.2040">
    <property type="match status" value="1"/>
</dbReference>
<reference evidence="4" key="1">
    <citation type="submission" date="2010-07" db="EMBL/GenBank/DDBJ databases">
        <authorList>
            <consortium name="CONSOLIDER consortium CSD2007-00005"/>
            <person name="Guazzaroni M.-E."/>
            <person name="Richter M."/>
            <person name="Garcia-Salamanca A."/>
            <person name="Yarza P."/>
            <person name="Ferrer M."/>
        </authorList>
    </citation>
    <scope>NUCLEOTIDE SEQUENCE</scope>
</reference>
<evidence type="ECO:0000313" key="4">
    <source>
        <dbReference type="EMBL" id="EFK95724.1"/>
    </source>
</evidence>
<reference evidence="4" key="2">
    <citation type="journal article" date="2011" name="Microb. Ecol.">
        <title>Taxonomic and Functional Metagenomic Profiling of the Microbial Community in the Anoxic Sediment of a Sub-saline Shallow Lake (Laguna de Carrizo, Central Spain).</title>
        <authorList>
            <person name="Ferrer M."/>
            <person name="Guazzaroni M.E."/>
            <person name="Richter M."/>
            <person name="Garcia-Salamanca A."/>
            <person name="Yarza P."/>
            <person name="Suarez-Suarez A."/>
            <person name="Solano J."/>
            <person name="Alcaide M."/>
            <person name="van Dillewijn P."/>
            <person name="Molina-Henares M.A."/>
            <person name="Lopez-Cortes N."/>
            <person name="Al-Ramahi Y."/>
            <person name="Guerrero C."/>
            <person name="Acosta A."/>
            <person name="de Eugenio L.I."/>
            <person name="Martinez V."/>
            <person name="Marques S."/>
            <person name="Rojo F."/>
            <person name="Santero E."/>
            <person name="Genilloud O."/>
            <person name="Perez-Perez J."/>
            <person name="Rossello-Mora R."/>
            <person name="Ramos J.L."/>
        </authorList>
    </citation>
    <scope>NUCLEOTIDE SEQUENCE</scope>
</reference>
<dbReference type="Pfam" id="PF22679">
    <property type="entry name" value="T1R_D3-like"/>
    <property type="match status" value="1"/>
</dbReference>
<dbReference type="InterPro" id="IPR040980">
    <property type="entry name" value="SWI2_SNF2"/>
</dbReference>
<feature type="domain" description="Restriction endonuclease type I HsdR second RecA-like helicase" evidence="3">
    <location>
        <begin position="140"/>
        <end position="305"/>
    </location>
</feature>
<evidence type="ECO:0000259" key="3">
    <source>
        <dbReference type="Pfam" id="PF22679"/>
    </source>
</evidence>
<evidence type="ECO:0000259" key="2">
    <source>
        <dbReference type="Pfam" id="PF18766"/>
    </source>
</evidence>